<feature type="transmembrane region" description="Helical" evidence="11">
    <location>
        <begin position="153"/>
        <end position="176"/>
    </location>
</feature>
<dbReference type="GO" id="GO:0005886">
    <property type="term" value="C:plasma membrane"/>
    <property type="evidence" value="ECO:0007669"/>
    <property type="project" value="UniProtKB-SubCell"/>
</dbReference>
<keyword evidence="4 11" id="KW-0812">Transmembrane</keyword>
<feature type="domain" description="4Fe-4S ferredoxin-type" evidence="12">
    <location>
        <begin position="317"/>
        <end position="346"/>
    </location>
</feature>
<evidence type="ECO:0000256" key="10">
    <source>
        <dbReference type="ARBA" id="ARBA00023136"/>
    </source>
</evidence>
<keyword evidence="5" id="KW-0479">Metal-binding</keyword>
<evidence type="ECO:0000256" key="3">
    <source>
        <dbReference type="ARBA" id="ARBA00022485"/>
    </source>
</evidence>
<dbReference type="InterPro" id="IPR036197">
    <property type="entry name" value="NarG-like_sf"/>
</dbReference>
<feature type="transmembrane region" description="Helical" evidence="11">
    <location>
        <begin position="12"/>
        <end position="34"/>
    </location>
</feature>
<evidence type="ECO:0000256" key="4">
    <source>
        <dbReference type="ARBA" id="ARBA00022692"/>
    </source>
</evidence>
<dbReference type="InterPro" id="IPR009051">
    <property type="entry name" value="Helical_ferredxn"/>
</dbReference>
<sequence>MNKQKPTRQVNDYVLLFSAGAALSVVFLWIASYIFPEGEIIGGRRVFENIPKSIQYIFYILSAASVFICGYLFSLRAKNWSRGTEEKRKVKLSKRILSFFDGILMRTTLRFKAAGVMHSMIYLGFLGLFAGTITLEIHHLMPPSLKFLQGTTYIVYSFSLELASLLYLGGLGWAFYRRIFGTEDRIKTKTKMDDYLTLSLLAFMGISGLTTEAGRILVEGFPNYEKWSFVGYYIATLLPFDDGILFHRVSWILHTVSFFVFLLVLPQSKLRHIVTSPSNMFLSPKDRPKGAMRDIGNLMEAEDIETVGAELIENFTWKQLLDLDACTVCGRCTSVCPANLTGKPLDPREIILKVGQVMSESGDPAVPATVSTPIDLKVKSSSVFDRITPEELWACTSCKACDEICPVNIEILDKILDMRRYLALMASDFPSELGKAYVAMENSSNPWGASQEDRMKWSEDLEFDVPLLDETNKEEVEYLYWIGCAGAFDDRNVPVTKAVATLLKRANVSYAVLGTKEVCTGDSARRTGNEFVFQQLAIQNIETMNNLDVKKVITQCPHCFNTISNEYPQLGGNFEVIHHSQLLTELVQSGKIEVGTSEEPHVITYHDSCYLGRHNDIYTAPREIVGSIGGIEIREMKRQGTNSFCCGAGGGRMWMEEATGKKVNIERVEEAIETGANEVAVACPFCYIMMDDGMKELGQGDNVRVRDVSLILLDNLRKD</sequence>
<comment type="subcellular location">
    <subcellularLocation>
        <location evidence="1">Cell membrane</location>
        <topology evidence="1">Multi-pass membrane protein</topology>
    </subcellularLocation>
</comment>
<feature type="transmembrane region" description="Helical" evidence="11">
    <location>
        <begin position="196"/>
        <end position="218"/>
    </location>
</feature>
<dbReference type="PANTHER" id="PTHR43255">
    <property type="entry name" value="IRON-SULFUR-BINDING OXIDOREDUCTASE FADF-RELATED-RELATED"/>
    <property type="match status" value="1"/>
</dbReference>
<dbReference type="InterPro" id="IPR017900">
    <property type="entry name" value="4Fe4S_Fe_S_CS"/>
</dbReference>
<organism evidence="14">
    <name type="scientific">Candidatus Actinomarina minuta</name>
    <dbReference type="NCBI Taxonomy" id="1389454"/>
    <lineage>
        <taxon>Bacteria</taxon>
        <taxon>Bacillati</taxon>
        <taxon>Actinomycetota</taxon>
        <taxon>Actinomycetes</taxon>
        <taxon>Candidatus Actinomarinidae</taxon>
        <taxon>Candidatus Actinomarinales</taxon>
        <taxon>Candidatus Actinomarineae</taxon>
        <taxon>Candidatus Actinomarinaceae</taxon>
        <taxon>Candidatus Actinomarina</taxon>
    </lineage>
</organism>
<evidence type="ECO:0000256" key="11">
    <source>
        <dbReference type="SAM" id="Phobius"/>
    </source>
</evidence>
<evidence type="ECO:0000259" key="12">
    <source>
        <dbReference type="PROSITE" id="PS51379"/>
    </source>
</evidence>
<dbReference type="SUPFAM" id="SSF46548">
    <property type="entry name" value="alpha-helical ferredoxin"/>
    <property type="match status" value="1"/>
</dbReference>
<dbReference type="Gene3D" id="1.20.950.20">
    <property type="entry name" value="Transmembrane di-heme cytochromes, Chain C"/>
    <property type="match status" value="1"/>
</dbReference>
<keyword evidence="7" id="KW-0560">Oxidoreductase</keyword>
<evidence type="ECO:0000256" key="1">
    <source>
        <dbReference type="ARBA" id="ARBA00004651"/>
    </source>
</evidence>
<evidence type="ECO:0000256" key="6">
    <source>
        <dbReference type="ARBA" id="ARBA00022989"/>
    </source>
</evidence>
<dbReference type="EMBL" id="KC811125">
    <property type="protein sequence ID" value="AGQ19200.1"/>
    <property type="molecule type" value="Genomic_DNA"/>
</dbReference>
<feature type="transmembrane region" description="Helical" evidence="11">
    <location>
        <begin position="120"/>
        <end position="141"/>
    </location>
</feature>
<dbReference type="Pfam" id="PF02754">
    <property type="entry name" value="CCG"/>
    <property type="match status" value="2"/>
</dbReference>
<dbReference type="PROSITE" id="PS51379">
    <property type="entry name" value="4FE4S_FER_2"/>
    <property type="match status" value="2"/>
</dbReference>
<dbReference type="GO" id="GO:0046872">
    <property type="term" value="F:metal ion binding"/>
    <property type="evidence" value="ECO:0007669"/>
    <property type="project" value="UniProtKB-KW"/>
</dbReference>
<evidence type="ECO:0000256" key="9">
    <source>
        <dbReference type="ARBA" id="ARBA00023014"/>
    </source>
</evidence>
<evidence type="ECO:0000256" key="7">
    <source>
        <dbReference type="ARBA" id="ARBA00023002"/>
    </source>
</evidence>
<accession>S5DQN8</accession>
<keyword evidence="6 11" id="KW-1133">Transmembrane helix</keyword>
<protein>
    <submittedName>
        <fullName evidence="13">MedDCM-OCT-S27-C38-cds7</fullName>
    </submittedName>
    <submittedName>
        <fullName evidence="14">MedDCM-OCT-S31-C40-cds7</fullName>
    </submittedName>
</protein>
<evidence type="ECO:0000256" key="2">
    <source>
        <dbReference type="ARBA" id="ARBA00022475"/>
    </source>
</evidence>
<keyword evidence="9" id="KW-0411">Iron-sulfur</keyword>
<evidence type="ECO:0000256" key="8">
    <source>
        <dbReference type="ARBA" id="ARBA00023004"/>
    </source>
</evidence>
<keyword evidence="3" id="KW-0004">4Fe-4S</keyword>
<feature type="domain" description="4Fe-4S ferredoxin-type" evidence="12">
    <location>
        <begin position="385"/>
        <end position="415"/>
    </location>
</feature>
<evidence type="ECO:0000256" key="5">
    <source>
        <dbReference type="ARBA" id="ARBA00022723"/>
    </source>
</evidence>
<dbReference type="PANTHER" id="PTHR43255:SF1">
    <property type="entry name" value="IRON-SULFUR-BINDING OXIDOREDUCTASE FADF-RELATED"/>
    <property type="match status" value="1"/>
</dbReference>
<keyword evidence="8" id="KW-0408">Iron</keyword>
<dbReference type="InterPro" id="IPR017896">
    <property type="entry name" value="4Fe4S_Fe-S-bd"/>
</dbReference>
<keyword evidence="2" id="KW-1003">Cell membrane</keyword>
<evidence type="ECO:0000313" key="14">
    <source>
        <dbReference type="EMBL" id="AGQ19200.1"/>
    </source>
</evidence>
<dbReference type="GO" id="GO:0051539">
    <property type="term" value="F:4 iron, 4 sulfur cluster binding"/>
    <property type="evidence" value="ECO:0007669"/>
    <property type="project" value="UniProtKB-KW"/>
</dbReference>
<dbReference type="EMBL" id="KC811113">
    <property type="protein sequence ID" value="AGQ18809.1"/>
    <property type="molecule type" value="Genomic_DNA"/>
</dbReference>
<dbReference type="Pfam" id="PF13187">
    <property type="entry name" value="Fer4_9"/>
    <property type="match status" value="1"/>
</dbReference>
<dbReference type="Gene3D" id="1.10.1060.10">
    <property type="entry name" value="Alpha-helical ferredoxin"/>
    <property type="match status" value="1"/>
</dbReference>
<dbReference type="PROSITE" id="PS00198">
    <property type="entry name" value="4FE4S_FER_1"/>
    <property type="match status" value="1"/>
</dbReference>
<dbReference type="AlphaFoldDB" id="S5DQN8"/>
<evidence type="ECO:0000313" key="13">
    <source>
        <dbReference type="EMBL" id="AGQ18809.1"/>
    </source>
</evidence>
<proteinExistence type="predicted"/>
<keyword evidence="10 11" id="KW-0472">Membrane</keyword>
<dbReference type="InterPro" id="IPR004017">
    <property type="entry name" value="Cys_rich_dom"/>
</dbReference>
<feature type="transmembrane region" description="Helical" evidence="11">
    <location>
        <begin position="54"/>
        <end position="73"/>
    </location>
</feature>
<dbReference type="SUPFAM" id="SSF103501">
    <property type="entry name" value="Respiratory nitrate reductase 1 gamma chain"/>
    <property type="match status" value="1"/>
</dbReference>
<dbReference type="InterPro" id="IPR051460">
    <property type="entry name" value="HdrC_iron-sulfur_subunit"/>
</dbReference>
<dbReference type="InterPro" id="IPR023234">
    <property type="entry name" value="NarG-like_domain"/>
</dbReference>
<dbReference type="Pfam" id="PF02665">
    <property type="entry name" value="Nitrate_red_gam"/>
    <property type="match status" value="1"/>
</dbReference>
<dbReference type="GO" id="GO:0016491">
    <property type="term" value="F:oxidoreductase activity"/>
    <property type="evidence" value="ECO:0007669"/>
    <property type="project" value="UniProtKB-KW"/>
</dbReference>
<feature type="transmembrane region" description="Helical" evidence="11">
    <location>
        <begin position="245"/>
        <end position="265"/>
    </location>
</feature>
<reference evidence="14" key="1">
    <citation type="journal article" date="2013" name="Sci. Rep.">
        <title>Metagenomics uncovers a new group of low GC and ultra-small marine Actinobacteria.</title>
        <authorList>
            <person name="Ghai R."/>
            <person name="Mizuno C.M."/>
            <person name="Picazo A."/>
            <person name="Camacho A."/>
            <person name="Rodriguez-Valera F."/>
        </authorList>
    </citation>
    <scope>NUCLEOTIDE SEQUENCE</scope>
</reference>
<name>S5DQN8_9ACTN</name>